<gene>
    <name evidence="8" type="ORF">H9646_06210</name>
</gene>
<dbReference type="PROSITE" id="PS51755">
    <property type="entry name" value="OMPR_PHOB"/>
    <property type="match status" value="1"/>
</dbReference>
<dbReference type="SUPFAM" id="SSF52172">
    <property type="entry name" value="CheY-like"/>
    <property type="match status" value="1"/>
</dbReference>
<proteinExistence type="predicted"/>
<feature type="domain" description="OmpR/PhoB-type" evidence="7">
    <location>
        <begin position="126"/>
        <end position="229"/>
    </location>
</feature>
<comment type="caution">
    <text evidence="8">The sequence shown here is derived from an EMBL/GenBank/DDBJ whole genome shotgun (WGS) entry which is preliminary data.</text>
</comment>
<dbReference type="InterPro" id="IPR001867">
    <property type="entry name" value="OmpR/PhoB-type_DNA-bd"/>
</dbReference>
<sequence length="246" mass="28041">MRIAVLDDDPIFLRLVEATIHQMGHATILFETGEDLLRAMRRESFDLLIVDWLLPGLSGIEVVRALREAGGCKQPILFASQRHEEQDIVAAFHAGADDFMVKPLRVQELMARITALMRRAYPDATTMRLEFEPYRLDPVARTVYLHKQPIELKHREYELAEFLFQNCGRLLSRNHLTEAVWGNITPTPSRTLDTHASRLRTKLQLNQFHGAGQIYQLSAIYGLGYRMEILPAPEHAAASGRQLQTS</sequence>
<evidence type="ECO:0000256" key="3">
    <source>
        <dbReference type="ARBA" id="ARBA00023125"/>
    </source>
</evidence>
<protein>
    <submittedName>
        <fullName evidence="8">Response regulator transcription factor</fullName>
    </submittedName>
</protein>
<dbReference type="InterPro" id="IPR011006">
    <property type="entry name" value="CheY-like_superfamily"/>
</dbReference>
<dbReference type="InterPro" id="IPR036388">
    <property type="entry name" value="WH-like_DNA-bd_sf"/>
</dbReference>
<keyword evidence="1 4" id="KW-0597">Phosphoprotein</keyword>
<name>A0ABR8S9B8_9BURK</name>
<evidence type="ECO:0000259" key="6">
    <source>
        <dbReference type="PROSITE" id="PS50110"/>
    </source>
</evidence>
<feature type="DNA-binding region" description="OmpR/PhoB-type" evidence="5">
    <location>
        <begin position="126"/>
        <end position="229"/>
    </location>
</feature>
<evidence type="ECO:0000256" key="4">
    <source>
        <dbReference type="PROSITE-ProRule" id="PRU00169"/>
    </source>
</evidence>
<organism evidence="8 9">
    <name type="scientific">Comamonas avium</name>
    <dbReference type="NCBI Taxonomy" id="2762231"/>
    <lineage>
        <taxon>Bacteria</taxon>
        <taxon>Pseudomonadati</taxon>
        <taxon>Pseudomonadota</taxon>
        <taxon>Betaproteobacteria</taxon>
        <taxon>Burkholderiales</taxon>
        <taxon>Comamonadaceae</taxon>
        <taxon>Comamonas</taxon>
    </lineage>
</organism>
<dbReference type="CDD" id="cd17574">
    <property type="entry name" value="REC_OmpR"/>
    <property type="match status" value="1"/>
</dbReference>
<keyword evidence="9" id="KW-1185">Reference proteome</keyword>
<dbReference type="CDD" id="cd00383">
    <property type="entry name" value="trans_reg_C"/>
    <property type="match status" value="1"/>
</dbReference>
<dbReference type="InterPro" id="IPR039420">
    <property type="entry name" value="WalR-like"/>
</dbReference>
<dbReference type="PROSITE" id="PS50110">
    <property type="entry name" value="RESPONSE_REGULATORY"/>
    <property type="match status" value="1"/>
</dbReference>
<evidence type="ECO:0000256" key="1">
    <source>
        <dbReference type="ARBA" id="ARBA00022553"/>
    </source>
</evidence>
<dbReference type="Pfam" id="PF00486">
    <property type="entry name" value="Trans_reg_C"/>
    <property type="match status" value="1"/>
</dbReference>
<dbReference type="InterPro" id="IPR001789">
    <property type="entry name" value="Sig_transdc_resp-reg_receiver"/>
</dbReference>
<evidence type="ECO:0000313" key="8">
    <source>
        <dbReference type="EMBL" id="MBD7960068.1"/>
    </source>
</evidence>
<dbReference type="RefSeq" id="WP_191722478.1">
    <property type="nucleotide sequence ID" value="NZ_JACSQK010000003.1"/>
</dbReference>
<evidence type="ECO:0000313" key="9">
    <source>
        <dbReference type="Proteomes" id="UP000634919"/>
    </source>
</evidence>
<dbReference type="Gene3D" id="3.40.50.2300">
    <property type="match status" value="1"/>
</dbReference>
<reference evidence="8 9" key="1">
    <citation type="submission" date="2020-08" db="EMBL/GenBank/DDBJ databases">
        <title>A Genomic Blueprint of the Chicken Gut Microbiome.</title>
        <authorList>
            <person name="Gilroy R."/>
            <person name="Ravi A."/>
            <person name="Getino M."/>
            <person name="Pursley I."/>
            <person name="Horton D.L."/>
            <person name="Alikhan N.-F."/>
            <person name="Baker D."/>
            <person name="Gharbi K."/>
            <person name="Hall N."/>
            <person name="Watson M."/>
            <person name="Adriaenssens E.M."/>
            <person name="Foster-Nyarko E."/>
            <person name="Jarju S."/>
            <person name="Secka A."/>
            <person name="Antonio M."/>
            <person name="Oren A."/>
            <person name="Chaudhuri R."/>
            <person name="La Ragione R.M."/>
            <person name="Hildebrand F."/>
            <person name="Pallen M.J."/>
        </authorList>
    </citation>
    <scope>NUCLEOTIDE SEQUENCE [LARGE SCALE GENOMIC DNA]</scope>
    <source>
        <strain evidence="8 9">Sa2CVA6</strain>
    </source>
</reference>
<dbReference type="PANTHER" id="PTHR48111">
    <property type="entry name" value="REGULATOR OF RPOS"/>
    <property type="match status" value="1"/>
</dbReference>
<feature type="modified residue" description="4-aspartylphosphate" evidence="4">
    <location>
        <position position="51"/>
    </location>
</feature>
<dbReference type="Gene3D" id="1.10.10.10">
    <property type="entry name" value="Winged helix-like DNA-binding domain superfamily/Winged helix DNA-binding domain"/>
    <property type="match status" value="1"/>
</dbReference>
<keyword evidence="3 5" id="KW-0238">DNA-binding</keyword>
<evidence type="ECO:0000256" key="2">
    <source>
        <dbReference type="ARBA" id="ARBA00023012"/>
    </source>
</evidence>
<dbReference type="Gene3D" id="6.10.250.690">
    <property type="match status" value="1"/>
</dbReference>
<evidence type="ECO:0000259" key="7">
    <source>
        <dbReference type="PROSITE" id="PS51755"/>
    </source>
</evidence>
<keyword evidence="2" id="KW-0902">Two-component regulatory system</keyword>
<feature type="domain" description="Response regulatory" evidence="6">
    <location>
        <begin position="2"/>
        <end position="117"/>
    </location>
</feature>
<dbReference type="SMART" id="SM00448">
    <property type="entry name" value="REC"/>
    <property type="match status" value="1"/>
</dbReference>
<dbReference type="PANTHER" id="PTHR48111:SF40">
    <property type="entry name" value="PHOSPHATE REGULON TRANSCRIPTIONAL REGULATORY PROTEIN PHOB"/>
    <property type="match status" value="1"/>
</dbReference>
<dbReference type="EMBL" id="JACSQK010000003">
    <property type="protein sequence ID" value="MBD7960068.1"/>
    <property type="molecule type" value="Genomic_DNA"/>
</dbReference>
<dbReference type="Pfam" id="PF00072">
    <property type="entry name" value="Response_reg"/>
    <property type="match status" value="1"/>
</dbReference>
<dbReference type="Proteomes" id="UP000634919">
    <property type="component" value="Unassembled WGS sequence"/>
</dbReference>
<evidence type="ECO:0000256" key="5">
    <source>
        <dbReference type="PROSITE-ProRule" id="PRU01091"/>
    </source>
</evidence>
<accession>A0ABR8S9B8</accession>
<dbReference type="SMART" id="SM00862">
    <property type="entry name" value="Trans_reg_C"/>
    <property type="match status" value="1"/>
</dbReference>